<keyword evidence="8" id="KW-1185">Reference proteome</keyword>
<feature type="transmembrane region" description="Helical" evidence="6">
    <location>
        <begin position="106"/>
        <end position="126"/>
    </location>
</feature>
<dbReference type="PANTHER" id="PTHR43701">
    <property type="entry name" value="MEMBRANE TRANSPORTER PROTEIN MJ0441-RELATED"/>
    <property type="match status" value="1"/>
</dbReference>
<feature type="transmembrane region" description="Helical" evidence="6">
    <location>
        <begin position="138"/>
        <end position="171"/>
    </location>
</feature>
<evidence type="ECO:0000256" key="5">
    <source>
        <dbReference type="ARBA" id="ARBA00023136"/>
    </source>
</evidence>
<dbReference type="InterPro" id="IPR002781">
    <property type="entry name" value="TM_pro_TauE-like"/>
</dbReference>
<feature type="transmembrane region" description="Helical" evidence="6">
    <location>
        <begin position="77"/>
        <end position="100"/>
    </location>
</feature>
<keyword evidence="6" id="KW-1003">Cell membrane</keyword>
<dbReference type="PANTHER" id="PTHR43701:SF2">
    <property type="entry name" value="MEMBRANE TRANSPORTER PROTEIN YJNA-RELATED"/>
    <property type="match status" value="1"/>
</dbReference>
<evidence type="ECO:0000256" key="2">
    <source>
        <dbReference type="ARBA" id="ARBA00009142"/>
    </source>
</evidence>
<evidence type="ECO:0000313" key="8">
    <source>
        <dbReference type="Proteomes" id="UP000620147"/>
    </source>
</evidence>
<evidence type="ECO:0000313" key="7">
    <source>
        <dbReference type="EMBL" id="GFO88847.1"/>
    </source>
</evidence>
<comment type="similarity">
    <text evidence="2 6">Belongs to the 4-toluene sulfonate uptake permease (TSUP) (TC 2.A.102) family.</text>
</comment>
<reference evidence="7 8" key="1">
    <citation type="submission" date="2020-06" db="EMBL/GenBank/DDBJ databases">
        <title>Characterization of fructooligosaccharide metabolism and fructooligosaccharide-degrading enzymes in human commensal butyrate producers.</title>
        <authorList>
            <person name="Tanno H."/>
            <person name="Fujii T."/>
            <person name="Hirano K."/>
            <person name="Maeno S."/>
            <person name="Tonozuka T."/>
            <person name="Sakamoto M."/>
            <person name="Ohkuma M."/>
            <person name="Tochio T."/>
            <person name="Endo A."/>
        </authorList>
    </citation>
    <scope>NUCLEOTIDE SEQUENCE [LARGE SCALE GENOMIC DNA]</scope>
    <source>
        <strain evidence="7 8">JCM 31056</strain>
    </source>
</reference>
<feature type="transmembrane region" description="Helical" evidence="6">
    <location>
        <begin position="36"/>
        <end position="56"/>
    </location>
</feature>
<dbReference type="EMBL" id="BLYJ01000027">
    <property type="protein sequence ID" value="GFO88847.1"/>
    <property type="molecule type" value="Genomic_DNA"/>
</dbReference>
<evidence type="ECO:0000256" key="1">
    <source>
        <dbReference type="ARBA" id="ARBA00004141"/>
    </source>
</evidence>
<protein>
    <recommendedName>
        <fullName evidence="6">Probable membrane transporter protein</fullName>
    </recommendedName>
</protein>
<feature type="transmembrane region" description="Helical" evidence="6">
    <location>
        <begin position="237"/>
        <end position="260"/>
    </location>
</feature>
<sequence>MQSICFLVAFGACIIGKICGMGGGVIIKPALDALGIMQVTEINFLSGCTVLGMTCWSVGKSMVQHESQIDLSISTPLAIGAAVGGMAGKQLFSAVAGLFANADTAGGIQAALLCTATFATLLYTIRKDRLTMLQVRNPAVCVLIGLGLGMLGTFLGIGGGPFNMAVLFFFFSMPTKVAAQNSLYIILISQSVGIITTAVTGSIPTLSIILLCGMVLCGVLGSEAGGRINKRLSDRQATLLFEGSMLLVMVLSACNIYRFLLK</sequence>
<organism evidence="7 8">
    <name type="scientific">Butyricicoccus faecihominis</name>
    <dbReference type="NCBI Taxonomy" id="1712515"/>
    <lineage>
        <taxon>Bacteria</taxon>
        <taxon>Bacillati</taxon>
        <taxon>Bacillota</taxon>
        <taxon>Clostridia</taxon>
        <taxon>Eubacteriales</taxon>
        <taxon>Butyricicoccaceae</taxon>
        <taxon>Butyricicoccus</taxon>
    </lineage>
</organism>
<proteinExistence type="inferred from homology"/>
<comment type="caution">
    <text evidence="7">The sequence shown here is derived from an EMBL/GenBank/DDBJ whole genome shotgun (WGS) entry which is preliminary data.</text>
</comment>
<feature type="transmembrane region" description="Helical" evidence="6">
    <location>
        <begin position="183"/>
        <end position="216"/>
    </location>
</feature>
<gene>
    <name evidence="7" type="ORF">BUFA31_20110</name>
</gene>
<keyword evidence="4 6" id="KW-1133">Transmembrane helix</keyword>
<dbReference type="InterPro" id="IPR051598">
    <property type="entry name" value="TSUP/Inactive_protease-like"/>
</dbReference>
<dbReference type="Proteomes" id="UP000620147">
    <property type="component" value="Unassembled WGS sequence"/>
</dbReference>
<dbReference type="Pfam" id="PF01925">
    <property type="entry name" value="TauE"/>
    <property type="match status" value="1"/>
</dbReference>
<accession>A0ABQ1E1J4</accession>
<evidence type="ECO:0000256" key="4">
    <source>
        <dbReference type="ARBA" id="ARBA00022989"/>
    </source>
</evidence>
<keyword evidence="3 6" id="KW-0812">Transmembrane</keyword>
<evidence type="ECO:0000256" key="6">
    <source>
        <dbReference type="RuleBase" id="RU363041"/>
    </source>
</evidence>
<evidence type="ECO:0000256" key="3">
    <source>
        <dbReference type="ARBA" id="ARBA00022692"/>
    </source>
</evidence>
<dbReference type="RefSeq" id="WP_118479096.1">
    <property type="nucleotide sequence ID" value="NZ_BLYJ01000027.1"/>
</dbReference>
<keyword evidence="5 6" id="KW-0472">Membrane</keyword>
<comment type="subcellular location">
    <subcellularLocation>
        <location evidence="6">Cell membrane</location>
        <topology evidence="6">Multi-pass membrane protein</topology>
    </subcellularLocation>
    <subcellularLocation>
        <location evidence="1">Membrane</location>
        <topology evidence="1">Multi-pass membrane protein</topology>
    </subcellularLocation>
</comment>
<name>A0ABQ1E1J4_9FIRM</name>